<comment type="caution">
    <text evidence="1">The sequence shown here is derived from an EMBL/GenBank/DDBJ whole genome shotgun (WGS) entry which is preliminary data.</text>
</comment>
<dbReference type="EMBL" id="JAHRIO010061109">
    <property type="protein sequence ID" value="MEQ2178566.1"/>
    <property type="molecule type" value="Genomic_DNA"/>
</dbReference>
<protein>
    <submittedName>
        <fullName evidence="1">Uncharacterized protein</fullName>
    </submittedName>
</protein>
<sequence>VPTPEIRAHSLYFDLSAYGVEALREHRNPSAKSGFHLKIYGTFRNRYMALACPASDTKMVRYLRHTSNSSCSRRLFEIQLSHRRISAAYIEGENVAVIVEGEAARVLNFDTGFGVNLGMCGLESVGTFIHRTATAVDQNDILEALSAKMQHSKQLAETFKQIGLAESMYE</sequence>
<organism evidence="1 2">
    <name type="scientific">Goodea atripinnis</name>
    <dbReference type="NCBI Taxonomy" id="208336"/>
    <lineage>
        <taxon>Eukaryota</taxon>
        <taxon>Metazoa</taxon>
        <taxon>Chordata</taxon>
        <taxon>Craniata</taxon>
        <taxon>Vertebrata</taxon>
        <taxon>Euteleostomi</taxon>
        <taxon>Actinopterygii</taxon>
        <taxon>Neopterygii</taxon>
        <taxon>Teleostei</taxon>
        <taxon>Neoteleostei</taxon>
        <taxon>Acanthomorphata</taxon>
        <taxon>Ovalentaria</taxon>
        <taxon>Atherinomorphae</taxon>
        <taxon>Cyprinodontiformes</taxon>
        <taxon>Goodeidae</taxon>
        <taxon>Goodea</taxon>
    </lineage>
</organism>
<evidence type="ECO:0000313" key="1">
    <source>
        <dbReference type="EMBL" id="MEQ2178566.1"/>
    </source>
</evidence>
<dbReference type="Proteomes" id="UP001476798">
    <property type="component" value="Unassembled WGS sequence"/>
</dbReference>
<proteinExistence type="predicted"/>
<name>A0ABV0P4B7_9TELE</name>
<keyword evidence="2" id="KW-1185">Reference proteome</keyword>
<reference evidence="1 2" key="1">
    <citation type="submission" date="2021-06" db="EMBL/GenBank/DDBJ databases">
        <authorList>
            <person name="Palmer J.M."/>
        </authorList>
    </citation>
    <scope>NUCLEOTIDE SEQUENCE [LARGE SCALE GENOMIC DNA]</scope>
    <source>
        <strain evidence="1 2">GA_2019</strain>
        <tissue evidence="1">Muscle</tissue>
    </source>
</reference>
<gene>
    <name evidence="1" type="ORF">GOODEAATRI_015413</name>
</gene>
<feature type="non-terminal residue" evidence="1">
    <location>
        <position position="1"/>
    </location>
</feature>
<evidence type="ECO:0000313" key="2">
    <source>
        <dbReference type="Proteomes" id="UP001476798"/>
    </source>
</evidence>
<accession>A0ABV0P4B7</accession>